<comment type="caution">
    <text evidence="1">The sequence shown here is derived from an EMBL/GenBank/DDBJ whole genome shotgun (WGS) entry which is preliminary data.</text>
</comment>
<evidence type="ECO:0000313" key="1">
    <source>
        <dbReference type="EMBL" id="RTH01999.1"/>
    </source>
</evidence>
<sequence>MPVKSNLFRILGIGLLALAIGLAQSLGLDLRYYLVKSLEGKEVYEENPLQVKPGDVLEWRLAAENPQGPLRQVILIIPIPKETYYLEGTAKPLSLNGATIRPEFSFDGGKTYGLPPLKKRVRVVESGKEVEKEVEVKPEEYTHARWVVPEFPKGAKLQVSLRTAVR</sequence>
<dbReference type="GeneID" id="93867379"/>
<protein>
    <recommendedName>
        <fullName evidence="3">DUF11 domain-containing protein</fullName>
    </recommendedName>
</protein>
<evidence type="ECO:0008006" key="3">
    <source>
        <dbReference type="Google" id="ProtNLM"/>
    </source>
</evidence>
<organism evidence="1 2">
    <name type="scientific">Thermus scotoductus</name>
    <dbReference type="NCBI Taxonomy" id="37636"/>
    <lineage>
        <taxon>Bacteria</taxon>
        <taxon>Thermotogati</taxon>
        <taxon>Deinococcota</taxon>
        <taxon>Deinococci</taxon>
        <taxon>Thermales</taxon>
        <taxon>Thermaceae</taxon>
        <taxon>Thermus</taxon>
    </lineage>
</organism>
<reference evidence="1 2" key="1">
    <citation type="journal article" date="2019" name="Extremophiles">
        <title>Biogeography of thermophiles and predominance of Thermus scotoductus in domestic water heaters.</title>
        <authorList>
            <person name="Wilpiszeski R.L."/>
            <person name="Zhang Z."/>
            <person name="House C.H."/>
        </authorList>
    </citation>
    <scope>NUCLEOTIDE SEQUENCE [LARGE SCALE GENOMIC DNA]</scope>
    <source>
        <strain evidence="1 2">34_S34</strain>
    </source>
</reference>
<dbReference type="Proteomes" id="UP000286734">
    <property type="component" value="Unassembled WGS sequence"/>
</dbReference>
<dbReference type="RefSeq" id="WP_019551365.1">
    <property type="nucleotide sequence ID" value="NZ_DAHVNI010000048.1"/>
</dbReference>
<gene>
    <name evidence="1" type="ORF">CSW47_11600</name>
</gene>
<proteinExistence type="predicted"/>
<accession>A0A430R3M3</accession>
<name>A0A430R3M3_THESC</name>
<evidence type="ECO:0000313" key="2">
    <source>
        <dbReference type="Proteomes" id="UP000286734"/>
    </source>
</evidence>
<dbReference type="AlphaFoldDB" id="A0A430R3M3"/>
<dbReference type="EMBL" id="PELP01000399">
    <property type="protein sequence ID" value="RTH01999.1"/>
    <property type="molecule type" value="Genomic_DNA"/>
</dbReference>